<keyword evidence="7 8" id="KW-0472">Membrane</keyword>
<dbReference type="InterPro" id="IPR052017">
    <property type="entry name" value="TSUP"/>
</dbReference>
<evidence type="ECO:0000313" key="10">
    <source>
        <dbReference type="Proteomes" id="UP000555393"/>
    </source>
</evidence>
<evidence type="ECO:0000256" key="3">
    <source>
        <dbReference type="ARBA" id="ARBA00022448"/>
    </source>
</evidence>
<dbReference type="RefSeq" id="WP_184218847.1">
    <property type="nucleotide sequence ID" value="NZ_JACIIU010000001.1"/>
</dbReference>
<sequence>MFEFFDQLTLLLVAAAFIAGIVDSIAGGGGMITIPALLLAGIPPVEALGTNKLQGLFGSTSATIAYTRKGHIDLVSLWPAALMSLIGSVFGALLATVLPVSIIRGALPVLLILIALYFMLKPNISDIDRTSRIKPFLFGITIVPLIGFYDGVFGPGTGSLFMLAFVSLAGYGILKATAHTKLLNCASNLGSFVAFSLVVTINWKYGILMGIAQFAGAQIGASLAMRVGSKIIKPLLIIVSLGLAIRLMLETDNPMRVWLGF</sequence>
<gene>
    <name evidence="9" type="ORF">FHS77_000262</name>
</gene>
<comment type="similarity">
    <text evidence="2 8">Belongs to the 4-toluene sulfonate uptake permease (TSUP) (TC 2.A.102) family.</text>
</comment>
<keyword evidence="5 8" id="KW-0812">Transmembrane</keyword>
<evidence type="ECO:0000256" key="6">
    <source>
        <dbReference type="ARBA" id="ARBA00022989"/>
    </source>
</evidence>
<comment type="caution">
    <text evidence="9">The sequence shown here is derived from an EMBL/GenBank/DDBJ whole genome shotgun (WGS) entry which is preliminary data.</text>
</comment>
<name>A0A841M2D1_9HYPH</name>
<dbReference type="GO" id="GO:0005886">
    <property type="term" value="C:plasma membrane"/>
    <property type="evidence" value="ECO:0007669"/>
    <property type="project" value="UniProtKB-SubCell"/>
</dbReference>
<dbReference type="InterPro" id="IPR002781">
    <property type="entry name" value="TM_pro_TauE-like"/>
</dbReference>
<evidence type="ECO:0000256" key="4">
    <source>
        <dbReference type="ARBA" id="ARBA00022475"/>
    </source>
</evidence>
<keyword evidence="10" id="KW-1185">Reference proteome</keyword>
<dbReference type="PANTHER" id="PTHR30269">
    <property type="entry name" value="TRANSMEMBRANE PROTEIN YFCA"/>
    <property type="match status" value="1"/>
</dbReference>
<keyword evidence="6 8" id="KW-1133">Transmembrane helix</keyword>
<protein>
    <recommendedName>
        <fullName evidence="8">Probable membrane transporter protein</fullName>
    </recommendedName>
</protein>
<evidence type="ECO:0000256" key="8">
    <source>
        <dbReference type="RuleBase" id="RU363041"/>
    </source>
</evidence>
<feature type="transmembrane region" description="Helical" evidence="8">
    <location>
        <begin position="231"/>
        <end position="249"/>
    </location>
</feature>
<evidence type="ECO:0000256" key="5">
    <source>
        <dbReference type="ARBA" id="ARBA00022692"/>
    </source>
</evidence>
<dbReference type="EMBL" id="JACIIU010000001">
    <property type="protein sequence ID" value="MBB6259754.1"/>
    <property type="molecule type" value="Genomic_DNA"/>
</dbReference>
<dbReference type="AlphaFoldDB" id="A0A841M2D1"/>
<feature type="transmembrane region" description="Helical" evidence="8">
    <location>
        <begin position="132"/>
        <end position="149"/>
    </location>
</feature>
<evidence type="ECO:0000313" key="9">
    <source>
        <dbReference type="EMBL" id="MBB6259754.1"/>
    </source>
</evidence>
<dbReference type="Pfam" id="PF01925">
    <property type="entry name" value="TauE"/>
    <property type="match status" value="1"/>
</dbReference>
<evidence type="ECO:0000256" key="2">
    <source>
        <dbReference type="ARBA" id="ARBA00009142"/>
    </source>
</evidence>
<organism evidence="9 10">
    <name type="scientific">Paenochrobactrum gallinarii</name>
    <dbReference type="NCBI Taxonomy" id="643673"/>
    <lineage>
        <taxon>Bacteria</taxon>
        <taxon>Pseudomonadati</taxon>
        <taxon>Pseudomonadota</taxon>
        <taxon>Alphaproteobacteria</taxon>
        <taxon>Hyphomicrobiales</taxon>
        <taxon>Brucellaceae</taxon>
        <taxon>Paenochrobactrum</taxon>
    </lineage>
</organism>
<evidence type="ECO:0000256" key="7">
    <source>
        <dbReference type="ARBA" id="ARBA00023136"/>
    </source>
</evidence>
<keyword evidence="4 8" id="KW-1003">Cell membrane</keyword>
<dbReference type="PANTHER" id="PTHR30269:SF0">
    <property type="entry name" value="MEMBRANE TRANSPORTER PROTEIN YFCA-RELATED"/>
    <property type="match status" value="1"/>
</dbReference>
<proteinExistence type="inferred from homology"/>
<feature type="transmembrane region" description="Helical" evidence="8">
    <location>
        <begin position="155"/>
        <end position="174"/>
    </location>
</feature>
<dbReference type="Proteomes" id="UP000555393">
    <property type="component" value="Unassembled WGS sequence"/>
</dbReference>
<comment type="subcellular location">
    <subcellularLocation>
        <location evidence="1 8">Cell membrane</location>
        <topology evidence="1 8">Multi-pass membrane protein</topology>
    </subcellularLocation>
</comment>
<feature type="transmembrane region" description="Helical" evidence="8">
    <location>
        <begin position="74"/>
        <end position="95"/>
    </location>
</feature>
<reference evidence="9 10" key="1">
    <citation type="submission" date="2020-08" db="EMBL/GenBank/DDBJ databases">
        <title>Genomic Encyclopedia of Type Strains, Phase IV (KMG-IV): sequencing the most valuable type-strain genomes for metagenomic binning, comparative biology and taxonomic classification.</title>
        <authorList>
            <person name="Goeker M."/>
        </authorList>
    </citation>
    <scope>NUCLEOTIDE SEQUENCE [LARGE SCALE GENOMIC DNA]</scope>
    <source>
        <strain evidence="9 10">DSM 22336</strain>
    </source>
</reference>
<evidence type="ECO:0000256" key="1">
    <source>
        <dbReference type="ARBA" id="ARBA00004651"/>
    </source>
</evidence>
<keyword evidence="3" id="KW-0813">Transport</keyword>
<feature type="transmembrane region" description="Helical" evidence="8">
    <location>
        <begin position="101"/>
        <end position="120"/>
    </location>
</feature>
<accession>A0A841M2D1</accession>